<accession>A0ABQ2ZEQ3</accession>
<dbReference type="EMBL" id="BMUU01000001">
    <property type="protein sequence ID" value="GGY14531.1"/>
    <property type="molecule type" value="Genomic_DNA"/>
</dbReference>
<dbReference type="GeneID" id="96288293"/>
<gene>
    <name evidence="1" type="ORF">GCM10010326_02510</name>
</gene>
<proteinExistence type="predicted"/>
<protein>
    <submittedName>
        <fullName evidence="1">Uncharacterized protein</fullName>
    </submittedName>
</protein>
<dbReference type="Proteomes" id="UP000600946">
    <property type="component" value="Unassembled WGS sequence"/>
</dbReference>
<evidence type="ECO:0000313" key="2">
    <source>
        <dbReference type="Proteomes" id="UP000600946"/>
    </source>
</evidence>
<name>A0ABQ2ZEQ3_9ACTN</name>
<dbReference type="RefSeq" id="WP_190025863.1">
    <property type="nucleotide sequence ID" value="NZ_BMUU01000001.1"/>
</dbReference>
<dbReference type="InterPro" id="IPR045685">
    <property type="entry name" value="DUF6190"/>
</dbReference>
<comment type="caution">
    <text evidence="1">The sequence shown here is derived from an EMBL/GenBank/DDBJ whole genome shotgun (WGS) entry which is preliminary data.</text>
</comment>
<evidence type="ECO:0000313" key="1">
    <source>
        <dbReference type="EMBL" id="GGY14531.1"/>
    </source>
</evidence>
<keyword evidence="2" id="KW-1185">Reference proteome</keyword>
<reference evidence="2" key="1">
    <citation type="journal article" date="2019" name="Int. J. Syst. Evol. Microbiol.">
        <title>The Global Catalogue of Microorganisms (GCM) 10K type strain sequencing project: providing services to taxonomists for standard genome sequencing and annotation.</title>
        <authorList>
            <consortium name="The Broad Institute Genomics Platform"/>
            <consortium name="The Broad Institute Genome Sequencing Center for Infectious Disease"/>
            <person name="Wu L."/>
            <person name="Ma J."/>
        </authorList>
    </citation>
    <scope>NUCLEOTIDE SEQUENCE [LARGE SCALE GENOMIC DNA]</scope>
    <source>
        <strain evidence="2">JCM 4594</strain>
    </source>
</reference>
<dbReference type="Pfam" id="PF19689">
    <property type="entry name" value="DUF6190"/>
    <property type="match status" value="1"/>
</dbReference>
<sequence>MGDDGSFAAEYADAALFLGMNSAAEEVRRACKAFFVTRCAGRLVMSLEQVGRCDDVIWGYSRELQDAYYPFMDHLHTVMEIERVGYDEADVRRGTDAATPRHLPMHERLLLGMVHNREGLLRTVSERLLGHVELPVRAPDPVIGPEPSFPEPLEALYRDSLALRIPAGAL</sequence>
<organism evidence="1 2">
    <name type="scientific">Streptomyces xanthochromogenes</name>
    <dbReference type="NCBI Taxonomy" id="67384"/>
    <lineage>
        <taxon>Bacteria</taxon>
        <taxon>Bacillati</taxon>
        <taxon>Actinomycetota</taxon>
        <taxon>Actinomycetes</taxon>
        <taxon>Kitasatosporales</taxon>
        <taxon>Streptomycetaceae</taxon>
        <taxon>Streptomyces</taxon>
    </lineage>
</organism>